<proteinExistence type="predicted"/>
<keyword evidence="3" id="KW-1185">Reference proteome</keyword>
<dbReference type="Proteomes" id="UP000310108">
    <property type="component" value="Unassembled WGS sequence"/>
</dbReference>
<evidence type="ECO:0000313" key="3">
    <source>
        <dbReference type="Proteomes" id="UP000310108"/>
    </source>
</evidence>
<evidence type="ECO:0000313" key="2">
    <source>
        <dbReference type="EMBL" id="TKW52319.1"/>
    </source>
</evidence>
<dbReference type="AlphaFoldDB" id="A0A4U6XB26"/>
<feature type="region of interest" description="Disordered" evidence="1">
    <location>
        <begin position="371"/>
        <end position="400"/>
    </location>
</feature>
<feature type="compositionally biased region" description="Acidic residues" evidence="1">
    <location>
        <begin position="381"/>
        <end position="390"/>
    </location>
</feature>
<protein>
    <submittedName>
        <fullName evidence="2">Uncharacterized protein</fullName>
    </submittedName>
</protein>
<organism evidence="2 3">
    <name type="scientific">Colletotrichum tanaceti</name>
    <dbReference type="NCBI Taxonomy" id="1306861"/>
    <lineage>
        <taxon>Eukaryota</taxon>
        <taxon>Fungi</taxon>
        <taxon>Dikarya</taxon>
        <taxon>Ascomycota</taxon>
        <taxon>Pezizomycotina</taxon>
        <taxon>Sordariomycetes</taxon>
        <taxon>Hypocreomycetidae</taxon>
        <taxon>Glomerellales</taxon>
        <taxon>Glomerellaceae</taxon>
        <taxon>Colletotrichum</taxon>
        <taxon>Colletotrichum destructivum species complex</taxon>
    </lineage>
</organism>
<gene>
    <name evidence="2" type="ORF">CTA1_3108</name>
</gene>
<name>A0A4U6XB26_9PEZI</name>
<reference evidence="2 3" key="1">
    <citation type="journal article" date="2019" name="PLoS ONE">
        <title>Comparative genome analysis indicates high evolutionary potential of pathogenicity genes in Colletotrichum tanaceti.</title>
        <authorList>
            <person name="Lelwala R.V."/>
            <person name="Korhonen P.K."/>
            <person name="Young N.D."/>
            <person name="Scott J.B."/>
            <person name="Ades P.A."/>
            <person name="Gasser R.B."/>
            <person name="Taylor P.W.J."/>
        </authorList>
    </citation>
    <scope>NUCLEOTIDE SEQUENCE [LARGE SCALE GENOMIC DNA]</scope>
    <source>
        <strain evidence="2">BRIP57314</strain>
    </source>
</reference>
<sequence length="525" mass="51290">MPRAKVRLSTGVGKTTMGSGTVSQLWTVHGLGVEPPELVQGGDGDLLLELLPALRVGEGRDPVVAVEVLSEDGEDVAGEDAAGAGEGVVVGDLAGGRAAEDLGDAGVVGGLVLLRVAGAAVGCDGVGGGGLDISIDAGSPGSAAGPVGEDDEQAVGVAEQGLGPAAAAGAQAAHEGHDLGRGGLGLDVVAEAAGDVAEGRLEDLGGAEEGPGAEGEVLDVELARVEDALEAAGDVDGVEDGDGPVGAAGEADEAGPPGGEDVTLADEGGLLGAEALLVHGVQVGHGAGAQGGDEVGGQAEDLGLDLGPPHNVPEEAQAEAEAAEALELAGVEQEGLLLRVGLDADVVEDVLAGAVECGNLGLAAGEDLGPGLDEGLHAGGAEEDVGEEQADQGGVVEGDDVQRDARLVGAEEVLEGQGRVLAGAEVVEVDDAGLDGRLGRGGGEVLGRVVLLDAEVVDVVGEADGGAGGGELLGDVELEFVVVLRGGGNQSLESETWSLSASRTSSKRRVQLRSISRKGFVSSKK</sequence>
<accession>A0A4U6XB26</accession>
<dbReference type="EMBL" id="PJEX01000247">
    <property type="protein sequence ID" value="TKW52319.1"/>
    <property type="molecule type" value="Genomic_DNA"/>
</dbReference>
<evidence type="ECO:0000256" key="1">
    <source>
        <dbReference type="SAM" id="MobiDB-lite"/>
    </source>
</evidence>
<comment type="caution">
    <text evidence="2">The sequence shown here is derived from an EMBL/GenBank/DDBJ whole genome shotgun (WGS) entry which is preliminary data.</text>
</comment>
<feature type="region of interest" description="Disordered" evidence="1">
    <location>
        <begin position="231"/>
        <end position="265"/>
    </location>
</feature>